<dbReference type="GO" id="GO:0035556">
    <property type="term" value="P:intracellular signal transduction"/>
    <property type="evidence" value="ECO:0007669"/>
    <property type="project" value="TreeGrafter"/>
</dbReference>
<keyword evidence="6" id="KW-0808">Transferase</keyword>
<evidence type="ECO:0000256" key="7">
    <source>
        <dbReference type="ARBA" id="ARBA00022741"/>
    </source>
</evidence>
<dbReference type="FunFam" id="1.10.510.10:FF:000320">
    <property type="entry name" value="Serine/threonine protein kinase"/>
    <property type="match status" value="1"/>
</dbReference>
<dbReference type="GO" id="GO:0005524">
    <property type="term" value="F:ATP binding"/>
    <property type="evidence" value="ECO:0007669"/>
    <property type="project" value="UniProtKB-KW"/>
</dbReference>
<evidence type="ECO:0000259" key="15">
    <source>
        <dbReference type="PROSITE" id="PS50011"/>
    </source>
</evidence>
<dbReference type="PROSITE" id="PS00108">
    <property type="entry name" value="PROTEIN_KINASE_ST"/>
    <property type="match status" value="1"/>
</dbReference>
<dbReference type="InterPro" id="IPR000719">
    <property type="entry name" value="Prot_kinase_dom"/>
</dbReference>
<dbReference type="EMBL" id="CP014242">
    <property type="protein sequence ID" value="AMD18845.1"/>
    <property type="molecule type" value="Genomic_DNA"/>
</dbReference>
<feature type="domain" description="Protein kinase" evidence="15">
    <location>
        <begin position="997"/>
        <end position="1255"/>
    </location>
</feature>
<dbReference type="SMART" id="SM00220">
    <property type="entry name" value="S_TKc"/>
    <property type="match status" value="1"/>
</dbReference>
<evidence type="ECO:0000256" key="1">
    <source>
        <dbReference type="ARBA" id="ARBA00004496"/>
    </source>
</evidence>
<keyword evidence="17" id="KW-1185">Reference proteome</keyword>
<dbReference type="SUPFAM" id="SSF56112">
    <property type="entry name" value="Protein kinase-like (PK-like)"/>
    <property type="match status" value="1"/>
</dbReference>
<evidence type="ECO:0000256" key="4">
    <source>
        <dbReference type="ARBA" id="ARBA00022527"/>
    </source>
</evidence>
<evidence type="ECO:0000313" key="16">
    <source>
        <dbReference type="EMBL" id="AMD18845.1"/>
    </source>
</evidence>
<organism evidence="16 17">
    <name type="scientific">Eremothecium sinecaudum</name>
    <dbReference type="NCBI Taxonomy" id="45286"/>
    <lineage>
        <taxon>Eukaryota</taxon>
        <taxon>Fungi</taxon>
        <taxon>Dikarya</taxon>
        <taxon>Ascomycota</taxon>
        <taxon>Saccharomycotina</taxon>
        <taxon>Saccharomycetes</taxon>
        <taxon>Saccharomycetales</taxon>
        <taxon>Saccharomycetaceae</taxon>
        <taxon>Eremothecium</taxon>
    </lineage>
</organism>
<keyword evidence="10" id="KW-0810">Translation regulation</keyword>
<evidence type="ECO:0000256" key="8">
    <source>
        <dbReference type="ARBA" id="ARBA00022777"/>
    </source>
</evidence>
<dbReference type="GO" id="GO:0060917">
    <property type="term" value="P:regulation of (1-&gt;6)-beta-D-glucan biosynthetic process"/>
    <property type="evidence" value="ECO:0007669"/>
    <property type="project" value="UniProtKB-ARBA"/>
</dbReference>
<evidence type="ECO:0000256" key="12">
    <source>
        <dbReference type="ARBA" id="ARBA00048679"/>
    </source>
</evidence>
<dbReference type="OrthoDB" id="10252171at2759"/>
<keyword evidence="5" id="KW-0597">Phosphoprotein</keyword>
<dbReference type="GO" id="GO:0004674">
    <property type="term" value="F:protein serine/threonine kinase activity"/>
    <property type="evidence" value="ECO:0007669"/>
    <property type="project" value="UniProtKB-KW"/>
</dbReference>
<dbReference type="GO" id="GO:0006417">
    <property type="term" value="P:regulation of translation"/>
    <property type="evidence" value="ECO:0007669"/>
    <property type="project" value="UniProtKB-KW"/>
</dbReference>
<keyword evidence="13" id="KW-0175">Coiled coil</keyword>
<reference evidence="16 17" key="1">
    <citation type="submission" date="2016-01" db="EMBL/GenBank/DDBJ databases">
        <title>Genome sequence of the yeast Holleya sinecauda.</title>
        <authorList>
            <person name="Dietrich F.S."/>
        </authorList>
    </citation>
    <scope>NUCLEOTIDE SEQUENCE [LARGE SCALE GENOMIC DNA]</scope>
    <source>
        <strain evidence="16 17">ATCC 58844</strain>
    </source>
</reference>
<dbReference type="InterPro" id="IPR008271">
    <property type="entry name" value="Ser/Thr_kinase_AS"/>
</dbReference>
<evidence type="ECO:0000313" key="17">
    <source>
        <dbReference type="Proteomes" id="UP000243052"/>
    </source>
</evidence>
<comment type="catalytic activity">
    <reaction evidence="11">
        <text>L-threonyl-[protein] + ATP = O-phospho-L-threonyl-[protein] + ADP + H(+)</text>
        <dbReference type="Rhea" id="RHEA:46608"/>
        <dbReference type="Rhea" id="RHEA-COMP:11060"/>
        <dbReference type="Rhea" id="RHEA-COMP:11605"/>
        <dbReference type="ChEBI" id="CHEBI:15378"/>
        <dbReference type="ChEBI" id="CHEBI:30013"/>
        <dbReference type="ChEBI" id="CHEBI:30616"/>
        <dbReference type="ChEBI" id="CHEBI:61977"/>
        <dbReference type="ChEBI" id="CHEBI:456216"/>
        <dbReference type="EC" id="2.7.11.1"/>
    </reaction>
</comment>
<dbReference type="AlphaFoldDB" id="A0A109UWK2"/>
<dbReference type="GO" id="GO:0005634">
    <property type="term" value="C:nucleus"/>
    <property type="evidence" value="ECO:0007669"/>
    <property type="project" value="TreeGrafter"/>
</dbReference>
<evidence type="ECO:0000256" key="6">
    <source>
        <dbReference type="ARBA" id="ARBA00022679"/>
    </source>
</evidence>
<dbReference type="PROSITE" id="PS50011">
    <property type="entry name" value="PROTEIN_KINASE_DOM"/>
    <property type="match status" value="1"/>
</dbReference>
<dbReference type="Proteomes" id="UP000243052">
    <property type="component" value="Chromosome ii"/>
</dbReference>
<dbReference type="GeneID" id="28722023"/>
<evidence type="ECO:0000256" key="13">
    <source>
        <dbReference type="SAM" id="Coils"/>
    </source>
</evidence>
<dbReference type="CDD" id="cd00130">
    <property type="entry name" value="PAS"/>
    <property type="match status" value="1"/>
</dbReference>
<evidence type="ECO:0000256" key="10">
    <source>
        <dbReference type="ARBA" id="ARBA00022845"/>
    </source>
</evidence>
<accession>A0A109UWK2</accession>
<evidence type="ECO:0000256" key="3">
    <source>
        <dbReference type="ARBA" id="ARBA00022490"/>
    </source>
</evidence>
<dbReference type="Pfam" id="PF00069">
    <property type="entry name" value="Pkinase"/>
    <property type="match status" value="1"/>
</dbReference>
<gene>
    <name evidence="16" type="ORF">AW171_hschr2367</name>
</gene>
<sequence length="1257" mass="139779">MSSIEITRPNNGACVVEEDERKGTTPMGLSTASSIVSAGVEPSERFSSSISVYRLEEPKRRTVSISSAHSISYDFNMEELLAFPNMSTHAYSYNPLSKNSLTVRLSILKRSIEIMIKNPTVVRDAGTPQDITQLPSFASRSRLDRPHSLSGLRLPLDGQPQQLRNASSAALSALFNGPAVPPPLRQGVDGSRSHLPSMLSSSKLHSLNGSQTKVPAVNQFSTAWEIGSDAVDVSETASDFGGMSCFPESVSPLLPGSPQHVTNTHEPSHMNKSFPSGTSLATEHQQDLESQVEKYAELESLLRLLDETLEDTNSANASDLLMISLLNINKMSLDVGKVASHDEQQRKYLQEEEVKKLLLDSLAQPFHEGYNDNIRTNTGHNGFLPGENVLPPTSEETVSIVDPTEYHKSHETPRIFHSFIPAKYTAPQAILTCSENHPWQFRAANDLACLIFGISKLALRSSTLLDLIHSDCRSFVFDKIMSTEGQEQVFTGEVVGIIQPGSGTFSSSSSFSSASSSTKHNVIWASVWAKRKNGLIVCVFEKVPCDHMDVMLDIKDFAVKDIVGGEGLQLQQTPITSNPAISSSDPSEKPIKTVKFANEINDVKSISTSLAELIDQAKAGVLHDKNDELLPLPIRISNHINRIRYFTLNHLSLNIPCAITSSILEGYLKLQIHCLPYQAGIFILDSRTLELVSFNKSISKNMFGFHYAELINKHVTKIIPSLPGLLHYHNTMYPHLDIHCPKNISLVLTEHYFRKLVCESTTKADDFYSSVGIDAVHRDGHMLKIDIQLRVLSPSSILLWITHSRDVFFKDYNSNPSQLKMFNEKDITSISSGASSTASSEHPSCKIKLDELKHLKAELQNLTIEGNTSEASNNTGTRSEYALSEYFSNTMTAERAALSTPNSMDTEANNASKTVTDNVAGWEIAKEYSQDKYKFVSDKNFKVDENLILNTTLATEQGSQTETSDENAENKLFSYSNNLELGHEIGALKHIKKYSDFIVLQKMGEGAYSKVNLCVHKEKQYVVAVKLIFKERILVDTWVRDRKLGTIPSEIQIISSLNKKPHDNILPIYDFFEDDEYYYIESPIHGVTGSIDLFDLIELKTNMTEYEAKLLFKQVAAGLKHLHDNGIVHRDIKDENVIVDNRGRIKIIDFGSAAYVKKGPFDVFVGTIDYAAPEVLGGEPYMGRPQDIWATGVLLYTIIYKENPFYNIDEILDGDVRINPAISVSDDCVALILKILNRSLAMRPTIEEICDDKWLVV</sequence>
<dbReference type="EC" id="2.7.11.1" evidence="2"/>
<keyword evidence="3" id="KW-0963">Cytoplasm</keyword>
<feature type="coiled-coil region" evidence="13">
    <location>
        <begin position="281"/>
        <end position="315"/>
    </location>
</feature>
<comment type="catalytic activity">
    <reaction evidence="12">
        <text>L-seryl-[protein] + ATP = O-phospho-L-seryl-[protein] + ADP + H(+)</text>
        <dbReference type="Rhea" id="RHEA:17989"/>
        <dbReference type="Rhea" id="RHEA-COMP:9863"/>
        <dbReference type="Rhea" id="RHEA-COMP:11604"/>
        <dbReference type="ChEBI" id="CHEBI:15378"/>
        <dbReference type="ChEBI" id="CHEBI:29999"/>
        <dbReference type="ChEBI" id="CHEBI:30616"/>
        <dbReference type="ChEBI" id="CHEBI:83421"/>
        <dbReference type="ChEBI" id="CHEBI:456216"/>
        <dbReference type="EC" id="2.7.11.1"/>
    </reaction>
</comment>
<evidence type="ECO:0000256" key="11">
    <source>
        <dbReference type="ARBA" id="ARBA00047899"/>
    </source>
</evidence>
<feature type="region of interest" description="Disordered" evidence="14">
    <location>
        <begin position="259"/>
        <end position="278"/>
    </location>
</feature>
<dbReference type="InterPro" id="IPR011009">
    <property type="entry name" value="Kinase-like_dom_sf"/>
</dbReference>
<keyword evidence="8" id="KW-0418">Kinase</keyword>
<dbReference type="Gene3D" id="1.10.510.10">
    <property type="entry name" value="Transferase(Phosphotransferase) domain 1"/>
    <property type="match status" value="1"/>
</dbReference>
<comment type="subcellular location">
    <subcellularLocation>
        <location evidence="1">Cytoplasm</location>
    </subcellularLocation>
</comment>
<dbReference type="FunFam" id="3.30.200.20:FF:000314">
    <property type="entry name" value="Serine/threonine protein kinase"/>
    <property type="match status" value="1"/>
</dbReference>
<dbReference type="PANTHER" id="PTHR24346">
    <property type="entry name" value="MAP/MICROTUBULE AFFINITY-REGULATING KINASE"/>
    <property type="match status" value="1"/>
</dbReference>
<proteinExistence type="predicted"/>
<keyword evidence="7" id="KW-0547">Nucleotide-binding</keyword>
<dbReference type="PANTHER" id="PTHR24346:SF51">
    <property type="entry name" value="PAS DOMAIN-CONTAINING SERINE_THREONINE-PROTEIN KINASE"/>
    <property type="match status" value="1"/>
</dbReference>
<dbReference type="CDD" id="cd14004">
    <property type="entry name" value="STKc_PASK"/>
    <property type="match status" value="1"/>
</dbReference>
<dbReference type="InterPro" id="IPR000014">
    <property type="entry name" value="PAS"/>
</dbReference>
<keyword evidence="9" id="KW-0067">ATP-binding</keyword>
<protein>
    <recommendedName>
        <fullName evidence="2">non-specific serine/threonine protein kinase</fullName>
        <ecNumber evidence="2">2.7.11.1</ecNumber>
    </recommendedName>
</protein>
<dbReference type="RefSeq" id="XP_017985841.1">
    <property type="nucleotide sequence ID" value="XM_018130063.1"/>
</dbReference>
<evidence type="ECO:0000256" key="5">
    <source>
        <dbReference type="ARBA" id="ARBA00022553"/>
    </source>
</evidence>
<dbReference type="GO" id="GO:0045719">
    <property type="term" value="P:negative regulation of glycogen biosynthetic process"/>
    <property type="evidence" value="ECO:0007669"/>
    <property type="project" value="TreeGrafter"/>
</dbReference>
<name>A0A109UWK2_9SACH</name>
<keyword evidence="4" id="KW-0723">Serine/threonine-protein kinase</keyword>
<dbReference type="STRING" id="45286.A0A109UWK2"/>
<dbReference type="Gene3D" id="3.30.200.20">
    <property type="entry name" value="Phosphorylase Kinase, domain 1"/>
    <property type="match status" value="1"/>
</dbReference>
<dbReference type="GO" id="GO:0005829">
    <property type="term" value="C:cytosol"/>
    <property type="evidence" value="ECO:0007669"/>
    <property type="project" value="TreeGrafter"/>
</dbReference>
<evidence type="ECO:0000256" key="14">
    <source>
        <dbReference type="SAM" id="MobiDB-lite"/>
    </source>
</evidence>
<evidence type="ECO:0000256" key="2">
    <source>
        <dbReference type="ARBA" id="ARBA00012513"/>
    </source>
</evidence>
<evidence type="ECO:0000256" key="9">
    <source>
        <dbReference type="ARBA" id="ARBA00022840"/>
    </source>
</evidence>